<dbReference type="Proteomes" id="UP000017836">
    <property type="component" value="Unassembled WGS sequence"/>
</dbReference>
<evidence type="ECO:0000259" key="1">
    <source>
        <dbReference type="Pfam" id="PF07687"/>
    </source>
</evidence>
<organism evidence="2 3">
    <name type="scientific">Amborella trichopoda</name>
    <dbReference type="NCBI Taxonomy" id="13333"/>
    <lineage>
        <taxon>Eukaryota</taxon>
        <taxon>Viridiplantae</taxon>
        <taxon>Streptophyta</taxon>
        <taxon>Embryophyta</taxon>
        <taxon>Tracheophyta</taxon>
        <taxon>Spermatophyta</taxon>
        <taxon>Magnoliopsida</taxon>
        <taxon>Amborellales</taxon>
        <taxon>Amborellaceae</taxon>
        <taxon>Amborella</taxon>
    </lineage>
</organism>
<accession>W1PJF3</accession>
<gene>
    <name evidence="2" type="ORF">AMTR_s00018p00083570</name>
</gene>
<dbReference type="eggNOG" id="ENOG502QQEM">
    <property type="taxonomic scope" value="Eukaryota"/>
</dbReference>
<sequence>MFCGIVKLVFKPAEECGGTYHMIQEGVVENIEAIFELNVDNQLRTGALASKPGPLLAASSRFVAIIQGKGGHAAKPHKAIDPVLAASHAILSLQQLVSRETDPVDSRVILLTHLIVFSYFYLFGVAY</sequence>
<dbReference type="GO" id="GO:0016787">
    <property type="term" value="F:hydrolase activity"/>
    <property type="evidence" value="ECO:0007669"/>
    <property type="project" value="InterPro"/>
</dbReference>
<dbReference type="InterPro" id="IPR011650">
    <property type="entry name" value="Peptidase_M20_dimer"/>
</dbReference>
<dbReference type="AlphaFoldDB" id="W1PJF3"/>
<dbReference type="Gramene" id="ERN08128">
    <property type="protein sequence ID" value="ERN08128"/>
    <property type="gene ID" value="AMTR_s00018p00083570"/>
</dbReference>
<dbReference type="Gene3D" id="3.30.70.360">
    <property type="match status" value="1"/>
</dbReference>
<reference evidence="3" key="1">
    <citation type="journal article" date="2013" name="Science">
        <title>The Amborella genome and the evolution of flowering plants.</title>
        <authorList>
            <consortium name="Amborella Genome Project"/>
        </authorList>
    </citation>
    <scope>NUCLEOTIDE SEQUENCE [LARGE SCALE GENOMIC DNA]</scope>
</reference>
<dbReference type="SUPFAM" id="SSF53187">
    <property type="entry name" value="Zn-dependent exopeptidases"/>
    <property type="match status" value="1"/>
</dbReference>
<dbReference type="InterPro" id="IPR017439">
    <property type="entry name" value="Amidohydrolase"/>
</dbReference>
<dbReference type="PANTHER" id="PTHR11014">
    <property type="entry name" value="PEPTIDASE M20 FAMILY MEMBER"/>
    <property type="match status" value="1"/>
</dbReference>
<dbReference type="OMA" id="EEVEWVH"/>
<keyword evidence="3" id="KW-1185">Reference proteome</keyword>
<dbReference type="InterPro" id="IPR036264">
    <property type="entry name" value="Bact_exopeptidase_dim_dom"/>
</dbReference>
<dbReference type="STRING" id="13333.W1PJF3"/>
<dbReference type="Pfam" id="PF07687">
    <property type="entry name" value="M20_dimer"/>
    <property type="match status" value="1"/>
</dbReference>
<protein>
    <recommendedName>
        <fullName evidence="1">Peptidase M20 dimerisation domain-containing protein</fullName>
    </recommendedName>
</protein>
<evidence type="ECO:0000313" key="2">
    <source>
        <dbReference type="EMBL" id="ERN08128.1"/>
    </source>
</evidence>
<dbReference type="HOGENOM" id="CLU_023257_3_2_1"/>
<dbReference type="SUPFAM" id="SSF55031">
    <property type="entry name" value="Bacterial exopeptidase dimerisation domain"/>
    <property type="match status" value="1"/>
</dbReference>
<proteinExistence type="predicted"/>
<evidence type="ECO:0000313" key="3">
    <source>
        <dbReference type="Proteomes" id="UP000017836"/>
    </source>
</evidence>
<name>W1PJF3_AMBTC</name>
<dbReference type="PANTHER" id="PTHR11014:SF63">
    <property type="entry name" value="METALLOPEPTIDASE, PUTATIVE (AFU_ORTHOLOGUE AFUA_6G09600)-RELATED"/>
    <property type="match status" value="1"/>
</dbReference>
<dbReference type="Gene3D" id="3.40.630.10">
    <property type="entry name" value="Zn peptidases"/>
    <property type="match status" value="1"/>
</dbReference>
<dbReference type="EMBL" id="KI393569">
    <property type="protein sequence ID" value="ERN08128.1"/>
    <property type="molecule type" value="Genomic_DNA"/>
</dbReference>
<feature type="domain" description="Peptidase M20 dimerisation" evidence="1">
    <location>
        <begin position="63"/>
        <end position="100"/>
    </location>
</feature>
<dbReference type="MEROPS" id="M20.014"/>